<dbReference type="Pfam" id="PF07676">
    <property type="entry name" value="PD40"/>
    <property type="match status" value="1"/>
</dbReference>
<protein>
    <submittedName>
        <fullName evidence="7">OmpA family protein</fullName>
    </submittedName>
</protein>
<dbReference type="Gene3D" id="3.30.1330.60">
    <property type="entry name" value="OmpA-like domain"/>
    <property type="match status" value="1"/>
</dbReference>
<dbReference type="InterPro" id="IPR011042">
    <property type="entry name" value="6-blade_b-propeller_TolB-like"/>
</dbReference>
<dbReference type="EMBL" id="JAXDAE010000006">
    <property type="protein sequence ID" value="MDY2587268.1"/>
    <property type="molecule type" value="Genomic_DNA"/>
</dbReference>
<dbReference type="InterPro" id="IPR006664">
    <property type="entry name" value="OMP_bac"/>
</dbReference>
<dbReference type="PANTHER" id="PTHR30329">
    <property type="entry name" value="STATOR ELEMENT OF FLAGELLAR MOTOR COMPLEX"/>
    <property type="match status" value="1"/>
</dbReference>
<feature type="domain" description="OmpA-like" evidence="6">
    <location>
        <begin position="525"/>
        <end position="651"/>
    </location>
</feature>
<dbReference type="PROSITE" id="PS51123">
    <property type="entry name" value="OMPA_2"/>
    <property type="match status" value="1"/>
</dbReference>
<keyword evidence="8" id="KW-1185">Reference proteome</keyword>
<organism evidence="7 8">
    <name type="scientific">Winogradskyella aquimaris</name>
    <dbReference type="NCBI Taxonomy" id="864074"/>
    <lineage>
        <taxon>Bacteria</taxon>
        <taxon>Pseudomonadati</taxon>
        <taxon>Bacteroidota</taxon>
        <taxon>Flavobacteriia</taxon>
        <taxon>Flavobacteriales</taxon>
        <taxon>Flavobacteriaceae</taxon>
        <taxon>Winogradskyella</taxon>
    </lineage>
</organism>
<name>A0ABU5ENY1_9FLAO</name>
<proteinExistence type="predicted"/>
<dbReference type="PRINTS" id="PR01021">
    <property type="entry name" value="OMPADOMAIN"/>
</dbReference>
<evidence type="ECO:0000313" key="8">
    <source>
        <dbReference type="Proteomes" id="UP001285855"/>
    </source>
</evidence>
<keyword evidence="3" id="KW-0998">Cell outer membrane</keyword>
<dbReference type="Proteomes" id="UP001285855">
    <property type="component" value="Unassembled WGS sequence"/>
</dbReference>
<evidence type="ECO:0000256" key="3">
    <source>
        <dbReference type="ARBA" id="ARBA00023237"/>
    </source>
</evidence>
<dbReference type="Gene3D" id="2.120.10.30">
    <property type="entry name" value="TolB, C-terminal domain"/>
    <property type="match status" value="1"/>
</dbReference>
<comment type="subcellular location">
    <subcellularLocation>
        <location evidence="1">Cell outer membrane</location>
    </subcellularLocation>
</comment>
<reference evidence="7 8" key="1">
    <citation type="submission" date="2023-11" db="EMBL/GenBank/DDBJ databases">
        <title>Winogradskyella pelagius sp. nov., isolated from coastal sediment.</title>
        <authorList>
            <person name="Li F."/>
        </authorList>
    </citation>
    <scope>NUCLEOTIDE SEQUENCE [LARGE SCALE GENOMIC DNA]</scope>
    <source>
        <strain evidence="7 8">KCTC 23502</strain>
    </source>
</reference>
<dbReference type="SUPFAM" id="SSF48452">
    <property type="entry name" value="TPR-like"/>
    <property type="match status" value="1"/>
</dbReference>
<accession>A0ABU5ENY1</accession>
<dbReference type="InterPro" id="IPR011659">
    <property type="entry name" value="WD40"/>
</dbReference>
<dbReference type="InterPro" id="IPR011990">
    <property type="entry name" value="TPR-like_helical_dom_sf"/>
</dbReference>
<gene>
    <name evidence="7" type="ORF">SNF14_07945</name>
</gene>
<dbReference type="Pfam" id="PF00691">
    <property type="entry name" value="OmpA"/>
    <property type="match status" value="1"/>
</dbReference>
<evidence type="ECO:0000256" key="5">
    <source>
        <dbReference type="SAM" id="SignalP"/>
    </source>
</evidence>
<sequence>MRTISRYISLVCAGMFALSAIAQNGKIKSVEDDYRDFAYVKTSEVLLEVANKGYKSADLFQKLANSFYFRNDMENAAKWYGELFTMNEVIDPEYYFRYALALKGIENYDESDKWMKKFNELKPDDMRGKAFLSKVDYRANIEELSRDDIEVHNLEINTELSDFGTTEYEDGIVFASARGGGRKYRWNEEPYLDLYSVEKTENGFGEVKEIQGKVNTKYHESSAVFSPNGRYMFFTRNNFFKLKYKEDGTGVNRLQLYRATLSEDGTWDEIHKVHFNSEDYSVAHPTLNLTGSRLYFASDMPGTYGQSDIFVVDVNDDGTLGQPENLGSSINTEGQESFPFIDTSGNLFFSSTGFPGLGGLDVFKSEELDQKVASGSNRNFPIENVGKPVNSPADDFGYYENLVTRRVYFSSNREGGKGSDDIYTFEVPECEQLVFGTVQDSKTDELIPNAIVVLFDGKGNEIERKTVGEDAVFEFELDCEMEYLVRGEKETFISDEKRFTTPKKKQELQLQLLLDKDVQEINACDDLAKILDIPIIYFDFDKSNIRYDAEIELQKVLAVLNKYPTMTIDIRSHTDCRGPADYNERLSEKRAKSTRQYLIDNGIAEERLTAKGYGESQLVNDCGCDTAGASGCSEDEHQLNRRSEFIITSINGQSCED</sequence>
<feature type="signal peptide" evidence="5">
    <location>
        <begin position="1"/>
        <end position="22"/>
    </location>
</feature>
<evidence type="ECO:0000256" key="4">
    <source>
        <dbReference type="PROSITE-ProRule" id="PRU00473"/>
    </source>
</evidence>
<keyword evidence="5" id="KW-0732">Signal</keyword>
<dbReference type="CDD" id="cd07185">
    <property type="entry name" value="OmpA_C-like"/>
    <property type="match status" value="1"/>
</dbReference>
<dbReference type="Gene3D" id="1.25.40.10">
    <property type="entry name" value="Tetratricopeptide repeat domain"/>
    <property type="match status" value="1"/>
</dbReference>
<dbReference type="RefSeq" id="WP_320555636.1">
    <property type="nucleotide sequence ID" value="NZ_JAXDAE010000006.1"/>
</dbReference>
<dbReference type="InterPro" id="IPR006665">
    <property type="entry name" value="OmpA-like"/>
</dbReference>
<dbReference type="SUPFAM" id="SSF82171">
    <property type="entry name" value="DPP6 N-terminal domain-like"/>
    <property type="match status" value="1"/>
</dbReference>
<dbReference type="InterPro" id="IPR036737">
    <property type="entry name" value="OmpA-like_sf"/>
</dbReference>
<keyword evidence="2 4" id="KW-0472">Membrane</keyword>
<evidence type="ECO:0000313" key="7">
    <source>
        <dbReference type="EMBL" id="MDY2587268.1"/>
    </source>
</evidence>
<evidence type="ECO:0000256" key="1">
    <source>
        <dbReference type="ARBA" id="ARBA00004442"/>
    </source>
</evidence>
<feature type="chain" id="PRO_5045725896" evidence="5">
    <location>
        <begin position="23"/>
        <end position="657"/>
    </location>
</feature>
<comment type="caution">
    <text evidence="7">The sequence shown here is derived from an EMBL/GenBank/DDBJ whole genome shotgun (WGS) entry which is preliminary data.</text>
</comment>
<evidence type="ECO:0000256" key="2">
    <source>
        <dbReference type="ARBA" id="ARBA00023136"/>
    </source>
</evidence>
<dbReference type="InterPro" id="IPR050330">
    <property type="entry name" value="Bact_OuterMem_StrucFunc"/>
</dbReference>
<dbReference type="PANTHER" id="PTHR30329:SF21">
    <property type="entry name" value="LIPOPROTEIN YIAD-RELATED"/>
    <property type="match status" value="1"/>
</dbReference>
<evidence type="ECO:0000259" key="6">
    <source>
        <dbReference type="PROSITE" id="PS51123"/>
    </source>
</evidence>
<dbReference type="SUPFAM" id="SSF103088">
    <property type="entry name" value="OmpA-like"/>
    <property type="match status" value="1"/>
</dbReference>